<proteinExistence type="predicted"/>
<dbReference type="Pfam" id="PF13551">
    <property type="entry name" value="HTH_29"/>
    <property type="match status" value="1"/>
</dbReference>
<evidence type="ECO:0000313" key="2">
    <source>
        <dbReference type="EMBL" id="CBJ89671.1"/>
    </source>
</evidence>
<dbReference type="GeneID" id="24904198"/>
<dbReference type="NCBIfam" id="NF033545">
    <property type="entry name" value="transpos_IS630"/>
    <property type="match status" value="1"/>
</dbReference>
<dbReference type="eggNOG" id="COG3335">
    <property type="taxonomic scope" value="Bacteria"/>
</dbReference>
<dbReference type="Gene3D" id="3.30.420.10">
    <property type="entry name" value="Ribonuclease H-like superfamily/Ribonuclease H"/>
    <property type="match status" value="1"/>
</dbReference>
<dbReference type="SUPFAM" id="SSF46689">
    <property type="entry name" value="Homeodomain-like"/>
    <property type="match status" value="1"/>
</dbReference>
<protein>
    <submittedName>
        <fullName evidence="2">Transposase</fullName>
    </submittedName>
</protein>
<dbReference type="InterPro" id="IPR012337">
    <property type="entry name" value="RNaseH-like_sf"/>
</dbReference>
<keyword evidence="3" id="KW-1185">Reference proteome</keyword>
<dbReference type="InterPro" id="IPR036397">
    <property type="entry name" value="RNaseH_sf"/>
</dbReference>
<dbReference type="InterPro" id="IPR009057">
    <property type="entry name" value="Homeodomain-like_sf"/>
</dbReference>
<feature type="domain" description="Tc1-like transposase DDE" evidence="1">
    <location>
        <begin position="177"/>
        <end position="309"/>
    </location>
</feature>
<organism evidence="2 3">
    <name type="scientific">Xenorhabdus nematophila (strain ATCC 19061 / DSM 3370 / CCUG 14189 / LMG 1036 / NCIMB 9965 / AN6)</name>
    <dbReference type="NCBI Taxonomy" id="406817"/>
    <lineage>
        <taxon>Bacteria</taxon>
        <taxon>Pseudomonadati</taxon>
        <taxon>Pseudomonadota</taxon>
        <taxon>Gammaproteobacteria</taxon>
        <taxon>Enterobacterales</taxon>
        <taxon>Morganellaceae</taxon>
        <taxon>Xenorhabdus</taxon>
    </lineage>
</organism>
<dbReference type="RefSeq" id="WP_013183946.1">
    <property type="nucleotide sequence ID" value="NC_014228.1"/>
</dbReference>
<dbReference type="Proteomes" id="UP000008075">
    <property type="component" value="Chromosome"/>
</dbReference>
<gene>
    <name evidence="2" type="ordered locus">XNC1_1608</name>
</gene>
<name>D3VC18_XENNA</name>
<dbReference type="KEGG" id="xne:XNC1_1608"/>
<dbReference type="AlphaFoldDB" id="D3VC18"/>
<dbReference type="InterPro" id="IPR047655">
    <property type="entry name" value="Transpos_IS630-like"/>
</dbReference>
<dbReference type="eggNOG" id="COG3415">
    <property type="taxonomic scope" value="Bacteria"/>
</dbReference>
<sequence>MPILSPIPRNERRQMRRIAQKTQNKKYAIRIMAILLLYQGKSVSLVAEELCTAPSSVWRWIKNFRTYGRIGLENKPAGRRQRWNFTSILPLVFYLLELSPQQLGYIRSRWSLDLFIKQIRKFANITLSISTLYRFLCKNKIVWRRAAPTLKQPDPEYEEKMARINQALLQASKEKPVFYEDEVDIHFNPKIGSDWYFKGQQKRIITPGQNQKYYLAGCLNAQTREIFYTGYGRKNSQLFINMLEELKRYHPNAKTLTIILDNYKIHSSRLVEAWLEQNPTVKLLFLPVYSPWLNKIERLWQSLHETVTWNHHCQYMWQLIKKVKIFLNAASESNWKGIGNMTVS</sequence>
<dbReference type="EMBL" id="FN667742">
    <property type="protein sequence ID" value="CBJ89671.1"/>
    <property type="molecule type" value="Genomic_DNA"/>
</dbReference>
<evidence type="ECO:0000313" key="3">
    <source>
        <dbReference type="Proteomes" id="UP000008075"/>
    </source>
</evidence>
<reference evidence="2 3" key="1">
    <citation type="journal article" date="2011" name="PLoS ONE">
        <title>The entomopathogenic bacterial endosymbionts xenorhabdus and photorhabdus: convergent lifestyles from divergent genomes.</title>
        <authorList>
            <person name="Chaston J.M."/>
            <person name="Suen G."/>
            <person name="Tucker S.L."/>
            <person name="Andersen A.W."/>
            <person name="Bhasin A."/>
            <person name="Bode E."/>
            <person name="Bode H.B."/>
            <person name="Brachmann A.O."/>
            <person name="Cowles C.E."/>
            <person name="Cowles K.N."/>
            <person name="Darby C."/>
            <person name="de Leon L."/>
            <person name="Drace K."/>
            <person name="Du Z."/>
            <person name="Givaudan A."/>
            <person name="Herbert Tran E.E."/>
            <person name="Jewell K.A."/>
            <person name="Knack J.J."/>
            <person name="Krasomil-Osterfeld K.C."/>
            <person name="Kukor R."/>
            <person name="Lanois A."/>
            <person name="Latreille P."/>
            <person name="Leimgruber N.K."/>
            <person name="Lipke C.M."/>
            <person name="Liu R."/>
            <person name="Lu X."/>
            <person name="Martens E.C."/>
            <person name="Marri P.R."/>
            <person name="Medigue C."/>
            <person name="Menard M.L."/>
            <person name="Miller N.M."/>
            <person name="Morales-Soto N."/>
            <person name="Norton S."/>
            <person name="Ogier J.C."/>
            <person name="Orchard S.S."/>
            <person name="Park D."/>
            <person name="Park Y."/>
            <person name="Qurollo B.A."/>
            <person name="Sugar D.R."/>
            <person name="Richards G.R."/>
            <person name="Rouy Z."/>
            <person name="Slominski B."/>
            <person name="Slominski K."/>
            <person name="Snyder H."/>
            <person name="Tjaden B.C."/>
            <person name="van der Hoeven R."/>
            <person name="Welch R.D."/>
            <person name="Wheeler C."/>
            <person name="Xiang B."/>
            <person name="Barbazuk B."/>
            <person name="Gaudriault S."/>
            <person name="Goodner B."/>
            <person name="Slater S.C."/>
            <person name="Forst S."/>
            <person name="Goldman B.S."/>
            <person name="Goodrich-Blair H."/>
        </authorList>
    </citation>
    <scope>NUCLEOTIDE SEQUENCE [LARGE SCALE GENOMIC DNA]</scope>
    <source>
        <strain evidence="3">ATCC 19061 / DSM 3370 / CCUG 14189 / LMG 1036 / NCIMB 9965 / AN6</strain>
    </source>
</reference>
<dbReference type="STRING" id="406817.XNC1_1608"/>
<accession>D3VC18</accession>
<dbReference type="SUPFAM" id="SSF53098">
    <property type="entry name" value="Ribonuclease H-like"/>
    <property type="match status" value="1"/>
</dbReference>
<dbReference type="InterPro" id="IPR038717">
    <property type="entry name" value="Tc1-like_DDE_dom"/>
</dbReference>
<dbReference type="HOGENOM" id="CLU_069627_0_0_6"/>
<dbReference type="GO" id="GO:0003676">
    <property type="term" value="F:nucleic acid binding"/>
    <property type="evidence" value="ECO:0007669"/>
    <property type="project" value="InterPro"/>
</dbReference>
<evidence type="ECO:0000259" key="1">
    <source>
        <dbReference type="Pfam" id="PF13358"/>
    </source>
</evidence>
<dbReference type="Pfam" id="PF13358">
    <property type="entry name" value="DDE_3"/>
    <property type="match status" value="1"/>
</dbReference>